<name>A0A8T0D652_9TREM</name>
<keyword evidence="2" id="KW-1185">Reference proteome</keyword>
<protein>
    <submittedName>
        <fullName evidence="1">Uncharacterized protein</fullName>
    </submittedName>
</protein>
<reference evidence="1 2" key="1">
    <citation type="submission" date="2019-07" db="EMBL/GenBank/DDBJ databases">
        <title>Annotation for the trematode Paragonimus westermani.</title>
        <authorList>
            <person name="Choi Y.-J."/>
        </authorList>
    </citation>
    <scope>NUCLEOTIDE SEQUENCE [LARGE SCALE GENOMIC DNA]</scope>
    <source>
        <strain evidence="1">180907_Pwestermani</strain>
    </source>
</reference>
<accession>A0A8T0D652</accession>
<gene>
    <name evidence="1" type="ORF">P879_11562</name>
</gene>
<dbReference type="Proteomes" id="UP000699462">
    <property type="component" value="Unassembled WGS sequence"/>
</dbReference>
<organism evidence="1 2">
    <name type="scientific">Paragonimus westermani</name>
    <dbReference type="NCBI Taxonomy" id="34504"/>
    <lineage>
        <taxon>Eukaryota</taxon>
        <taxon>Metazoa</taxon>
        <taxon>Spiralia</taxon>
        <taxon>Lophotrochozoa</taxon>
        <taxon>Platyhelminthes</taxon>
        <taxon>Trematoda</taxon>
        <taxon>Digenea</taxon>
        <taxon>Plagiorchiida</taxon>
        <taxon>Troglotremata</taxon>
        <taxon>Troglotrematidae</taxon>
        <taxon>Paragonimus</taxon>
    </lineage>
</organism>
<proteinExistence type="predicted"/>
<dbReference type="EMBL" id="JTDF01012504">
    <property type="protein sequence ID" value="KAF8563313.1"/>
    <property type="molecule type" value="Genomic_DNA"/>
</dbReference>
<sequence>MPVSLKTNHTANFCLVTPHDHKLVSARSKRPAICNCRFGGVFCKGWRKNRTLKGLSEDVKNWIQNVESNGYAGKWRRTFT</sequence>
<dbReference type="AlphaFoldDB" id="A0A8T0D652"/>
<evidence type="ECO:0000313" key="2">
    <source>
        <dbReference type="Proteomes" id="UP000699462"/>
    </source>
</evidence>
<comment type="caution">
    <text evidence="1">The sequence shown here is derived from an EMBL/GenBank/DDBJ whole genome shotgun (WGS) entry which is preliminary data.</text>
</comment>
<evidence type="ECO:0000313" key="1">
    <source>
        <dbReference type="EMBL" id="KAF8563313.1"/>
    </source>
</evidence>